<organism evidence="1 2">
    <name type="scientific">Portunus trituberculatus</name>
    <name type="common">Swimming crab</name>
    <name type="synonym">Neptunus trituberculatus</name>
    <dbReference type="NCBI Taxonomy" id="210409"/>
    <lineage>
        <taxon>Eukaryota</taxon>
        <taxon>Metazoa</taxon>
        <taxon>Ecdysozoa</taxon>
        <taxon>Arthropoda</taxon>
        <taxon>Crustacea</taxon>
        <taxon>Multicrustacea</taxon>
        <taxon>Malacostraca</taxon>
        <taxon>Eumalacostraca</taxon>
        <taxon>Eucarida</taxon>
        <taxon>Decapoda</taxon>
        <taxon>Pleocyemata</taxon>
        <taxon>Brachyura</taxon>
        <taxon>Eubrachyura</taxon>
        <taxon>Portunoidea</taxon>
        <taxon>Portunidae</taxon>
        <taxon>Portuninae</taxon>
        <taxon>Portunus</taxon>
    </lineage>
</organism>
<evidence type="ECO:0000313" key="1">
    <source>
        <dbReference type="EMBL" id="MPC93704.1"/>
    </source>
</evidence>
<name>A0A5B7JMZ4_PORTR</name>
<dbReference type="AlphaFoldDB" id="A0A5B7JMZ4"/>
<gene>
    <name evidence="1" type="ORF">E2C01_088844</name>
</gene>
<evidence type="ECO:0000313" key="2">
    <source>
        <dbReference type="Proteomes" id="UP000324222"/>
    </source>
</evidence>
<keyword evidence="2" id="KW-1185">Reference proteome</keyword>
<accession>A0A5B7JMZ4</accession>
<dbReference type="EMBL" id="VSRR010095798">
    <property type="protein sequence ID" value="MPC93704.1"/>
    <property type="molecule type" value="Genomic_DNA"/>
</dbReference>
<comment type="caution">
    <text evidence="1">The sequence shown here is derived from an EMBL/GenBank/DDBJ whole genome shotgun (WGS) entry which is preliminary data.</text>
</comment>
<protein>
    <submittedName>
        <fullName evidence="1">Uncharacterized protein</fullName>
    </submittedName>
</protein>
<reference evidence="1 2" key="1">
    <citation type="submission" date="2019-05" db="EMBL/GenBank/DDBJ databases">
        <title>Another draft genome of Portunus trituberculatus and its Hox gene families provides insights of decapod evolution.</title>
        <authorList>
            <person name="Jeong J.-H."/>
            <person name="Song I."/>
            <person name="Kim S."/>
            <person name="Choi T."/>
            <person name="Kim D."/>
            <person name="Ryu S."/>
            <person name="Kim W."/>
        </authorList>
    </citation>
    <scope>NUCLEOTIDE SEQUENCE [LARGE SCALE GENOMIC DNA]</scope>
    <source>
        <tissue evidence="1">Muscle</tissue>
    </source>
</reference>
<dbReference type="Proteomes" id="UP000324222">
    <property type="component" value="Unassembled WGS sequence"/>
</dbReference>
<proteinExistence type="predicted"/>
<sequence>MVTCSLLFCGCIPNVHRTLSLEAIQPRVPTIQSNCPILSHFLLFTLTVSPSQPDASLSEPTITRLISAVAKTAKQHTYQADSQTSAMQQNSH</sequence>